<feature type="domain" description="EamA" evidence="7">
    <location>
        <begin position="10"/>
        <end position="147"/>
    </location>
</feature>
<dbReference type="PANTHER" id="PTHR32322:SF18">
    <property type="entry name" value="S-ADENOSYLMETHIONINE_S-ADENOSYLHOMOCYSTEINE TRANSPORTER"/>
    <property type="match status" value="1"/>
</dbReference>
<comment type="subcellular location">
    <subcellularLocation>
        <location evidence="1">Cell membrane</location>
        <topology evidence="1">Multi-pass membrane protein</topology>
    </subcellularLocation>
</comment>
<keyword evidence="3 6" id="KW-0812">Transmembrane</keyword>
<evidence type="ECO:0000256" key="3">
    <source>
        <dbReference type="ARBA" id="ARBA00022692"/>
    </source>
</evidence>
<name>A0A9D1J7D3_9BACT</name>
<evidence type="ECO:0000256" key="6">
    <source>
        <dbReference type="SAM" id="Phobius"/>
    </source>
</evidence>
<dbReference type="SUPFAM" id="SSF103481">
    <property type="entry name" value="Multidrug resistance efflux transporter EmrE"/>
    <property type="match status" value="2"/>
</dbReference>
<feature type="transmembrane region" description="Helical" evidence="6">
    <location>
        <begin position="105"/>
        <end position="124"/>
    </location>
</feature>
<feature type="transmembrane region" description="Helical" evidence="6">
    <location>
        <begin position="220"/>
        <end position="244"/>
    </location>
</feature>
<dbReference type="Proteomes" id="UP000886744">
    <property type="component" value="Unassembled WGS sequence"/>
</dbReference>
<feature type="transmembrane region" description="Helical" evidence="6">
    <location>
        <begin position="256"/>
        <end position="275"/>
    </location>
</feature>
<feature type="transmembrane region" description="Helical" evidence="6">
    <location>
        <begin position="75"/>
        <end position="93"/>
    </location>
</feature>
<feature type="transmembrane region" description="Helical" evidence="6">
    <location>
        <begin position="194"/>
        <end position="214"/>
    </location>
</feature>
<feature type="transmembrane region" description="Helical" evidence="6">
    <location>
        <begin position="281"/>
        <end position="299"/>
    </location>
</feature>
<evidence type="ECO:0000313" key="9">
    <source>
        <dbReference type="Proteomes" id="UP000886744"/>
    </source>
</evidence>
<dbReference type="InterPro" id="IPR037185">
    <property type="entry name" value="EmrE-like"/>
</dbReference>
<keyword evidence="4 6" id="KW-1133">Transmembrane helix</keyword>
<gene>
    <name evidence="8" type="ORF">IAC94_08700</name>
</gene>
<evidence type="ECO:0000259" key="7">
    <source>
        <dbReference type="Pfam" id="PF00892"/>
    </source>
</evidence>
<reference evidence="8" key="2">
    <citation type="journal article" date="2021" name="PeerJ">
        <title>Extensive microbial diversity within the chicken gut microbiome revealed by metagenomics and culture.</title>
        <authorList>
            <person name="Gilroy R."/>
            <person name="Ravi A."/>
            <person name="Getino M."/>
            <person name="Pursley I."/>
            <person name="Horton D.L."/>
            <person name="Alikhan N.F."/>
            <person name="Baker D."/>
            <person name="Gharbi K."/>
            <person name="Hall N."/>
            <person name="Watson M."/>
            <person name="Adriaenssens E.M."/>
            <person name="Foster-Nyarko E."/>
            <person name="Jarju S."/>
            <person name="Secka A."/>
            <person name="Antonio M."/>
            <person name="Oren A."/>
            <person name="Chaudhuri R.R."/>
            <person name="La Ragione R."/>
            <person name="Hildebrand F."/>
            <person name="Pallen M.J."/>
        </authorList>
    </citation>
    <scope>NUCLEOTIDE SEQUENCE</scope>
    <source>
        <strain evidence="8">ChiHjej13B12-12457</strain>
    </source>
</reference>
<evidence type="ECO:0000256" key="1">
    <source>
        <dbReference type="ARBA" id="ARBA00004651"/>
    </source>
</evidence>
<dbReference type="InterPro" id="IPR000620">
    <property type="entry name" value="EamA_dom"/>
</dbReference>
<dbReference type="AlphaFoldDB" id="A0A9D1J7D3"/>
<feature type="transmembrane region" description="Helical" evidence="6">
    <location>
        <begin position="133"/>
        <end position="155"/>
    </location>
</feature>
<protein>
    <submittedName>
        <fullName evidence="8">EamA family transporter</fullName>
    </submittedName>
</protein>
<feature type="domain" description="EamA" evidence="7">
    <location>
        <begin position="164"/>
        <end position="298"/>
    </location>
</feature>
<comment type="caution">
    <text evidence="8">The sequence shown here is derived from an EMBL/GenBank/DDBJ whole genome shotgun (WGS) entry which is preliminary data.</text>
</comment>
<keyword evidence="2" id="KW-1003">Cell membrane</keyword>
<evidence type="ECO:0000313" key="8">
    <source>
        <dbReference type="EMBL" id="HIR63577.1"/>
    </source>
</evidence>
<dbReference type="PANTHER" id="PTHR32322">
    <property type="entry name" value="INNER MEMBRANE TRANSPORTER"/>
    <property type="match status" value="1"/>
</dbReference>
<feature type="transmembrane region" description="Helical" evidence="6">
    <location>
        <begin position="45"/>
        <end position="63"/>
    </location>
</feature>
<reference evidence="8" key="1">
    <citation type="submission" date="2020-10" db="EMBL/GenBank/DDBJ databases">
        <authorList>
            <person name="Gilroy R."/>
        </authorList>
    </citation>
    <scope>NUCLEOTIDE SEQUENCE</scope>
    <source>
        <strain evidence="8">ChiHjej13B12-12457</strain>
    </source>
</reference>
<evidence type="ECO:0000256" key="2">
    <source>
        <dbReference type="ARBA" id="ARBA00022475"/>
    </source>
</evidence>
<dbReference type="InterPro" id="IPR050638">
    <property type="entry name" value="AA-Vitamin_Transporters"/>
</dbReference>
<dbReference type="Pfam" id="PF00892">
    <property type="entry name" value="EamA"/>
    <property type="match status" value="2"/>
</dbReference>
<dbReference type="EMBL" id="DVHI01000106">
    <property type="protein sequence ID" value="HIR63577.1"/>
    <property type="molecule type" value="Genomic_DNA"/>
</dbReference>
<organism evidence="8 9">
    <name type="scientific">Candidatus Coprenecus avistercoris</name>
    <dbReference type="NCBI Taxonomy" id="2840730"/>
    <lineage>
        <taxon>Bacteria</taxon>
        <taxon>Pseudomonadati</taxon>
        <taxon>Bacteroidota</taxon>
        <taxon>Bacteroidia</taxon>
        <taxon>Bacteroidales</taxon>
        <taxon>Rikenellaceae</taxon>
        <taxon>Rikenellaceae incertae sedis</taxon>
        <taxon>Candidatus Coprenecus</taxon>
    </lineage>
</organism>
<keyword evidence="5 6" id="KW-0472">Membrane</keyword>
<feature type="transmembrane region" description="Helical" evidence="6">
    <location>
        <begin position="161"/>
        <end position="182"/>
    </location>
</feature>
<dbReference type="GO" id="GO:0005886">
    <property type="term" value="C:plasma membrane"/>
    <property type="evidence" value="ECO:0007669"/>
    <property type="project" value="UniProtKB-SubCell"/>
</dbReference>
<sequence length="314" mass="33928">MNSTAKDALTGNLACLAAYLIFGFNIVCCKNIANDGHVPPMSLFLMRSAGALVLFWVMSLCLPEARRERVERGDLWKIAVASLLGLFLTQFAFLKAITMTTAVDASVLGLMTPVMTMVVAAVVLKDRITWQGVLGLGVSLAGVLFIVLNSVTAASGAEHTSFGGVLLMFVNATAFACYVGVFKPIIQKYHVVTFMKWMFLFSTLYALPFSGGVLSIEYGAIPWNIVLQILYVVVGATFVAYFLIPVGQKRLKPVLVCMYSYVQPVVAMCISLAVGLDTMTWAKGVATVLVFAGVGIVNFSPHAHHHAKALHHNI</sequence>
<accession>A0A9D1J7D3</accession>
<evidence type="ECO:0000256" key="4">
    <source>
        <dbReference type="ARBA" id="ARBA00022989"/>
    </source>
</evidence>
<proteinExistence type="predicted"/>
<evidence type="ECO:0000256" key="5">
    <source>
        <dbReference type="ARBA" id="ARBA00023136"/>
    </source>
</evidence>